<comment type="caution">
    <text evidence="1">The sequence shown here is derived from an EMBL/GenBank/DDBJ whole genome shotgun (WGS) entry which is preliminary data.</text>
</comment>
<evidence type="ECO:0000313" key="1">
    <source>
        <dbReference type="EMBL" id="KAK2081749.1"/>
    </source>
</evidence>
<dbReference type="Proteomes" id="UP001266305">
    <property type="component" value="Unassembled WGS sequence"/>
</dbReference>
<dbReference type="EMBL" id="JASSZA010000106">
    <property type="protein sequence ID" value="KAK2081749.1"/>
    <property type="molecule type" value="Genomic_DNA"/>
</dbReference>
<protein>
    <submittedName>
        <fullName evidence="1">Uncharacterized protein</fullName>
    </submittedName>
</protein>
<evidence type="ECO:0000313" key="2">
    <source>
        <dbReference type="Proteomes" id="UP001266305"/>
    </source>
</evidence>
<gene>
    <name evidence="1" type="ORF">P7K49_040589</name>
</gene>
<reference evidence="1 2" key="1">
    <citation type="submission" date="2023-05" db="EMBL/GenBank/DDBJ databases">
        <title>B98-5 Cell Line De Novo Hybrid Assembly: An Optical Mapping Approach.</title>
        <authorList>
            <person name="Kananen K."/>
            <person name="Auerbach J.A."/>
            <person name="Kautto E."/>
            <person name="Blachly J.S."/>
        </authorList>
    </citation>
    <scope>NUCLEOTIDE SEQUENCE [LARGE SCALE GENOMIC DNA]</scope>
    <source>
        <strain evidence="1">B95-8</strain>
        <tissue evidence="1">Cell line</tissue>
    </source>
</reference>
<name>A0ABQ9TAI3_SAGOE</name>
<proteinExistence type="predicted"/>
<keyword evidence="2" id="KW-1185">Reference proteome</keyword>
<sequence length="72" mass="7717">VTAQVEMVEMLGEKVQAVLPAGSCQGWLMAQSLIKAGRHLSKEMEAMDHGSPAPLMVEWGYLLTSCVSTADP</sequence>
<feature type="non-terminal residue" evidence="1">
    <location>
        <position position="1"/>
    </location>
</feature>
<accession>A0ABQ9TAI3</accession>
<organism evidence="1 2">
    <name type="scientific">Saguinus oedipus</name>
    <name type="common">Cotton-top tamarin</name>
    <name type="synonym">Oedipomidas oedipus</name>
    <dbReference type="NCBI Taxonomy" id="9490"/>
    <lineage>
        <taxon>Eukaryota</taxon>
        <taxon>Metazoa</taxon>
        <taxon>Chordata</taxon>
        <taxon>Craniata</taxon>
        <taxon>Vertebrata</taxon>
        <taxon>Euteleostomi</taxon>
        <taxon>Mammalia</taxon>
        <taxon>Eutheria</taxon>
        <taxon>Euarchontoglires</taxon>
        <taxon>Primates</taxon>
        <taxon>Haplorrhini</taxon>
        <taxon>Platyrrhini</taxon>
        <taxon>Cebidae</taxon>
        <taxon>Callitrichinae</taxon>
        <taxon>Saguinus</taxon>
    </lineage>
</organism>